<evidence type="ECO:0000313" key="2">
    <source>
        <dbReference type="Proteomes" id="UP000676565"/>
    </source>
</evidence>
<evidence type="ECO:0000313" key="1">
    <source>
        <dbReference type="EMBL" id="MBP3957376.1"/>
    </source>
</evidence>
<dbReference type="RefSeq" id="WP_210656372.1">
    <property type="nucleotide sequence ID" value="NZ_JAGKQQ010000001.1"/>
</dbReference>
<reference evidence="1 2" key="1">
    <citation type="submission" date="2021-04" db="EMBL/GenBank/DDBJ databases">
        <authorList>
            <person name="Ivanova A."/>
        </authorList>
    </citation>
    <scope>NUCLEOTIDE SEQUENCE [LARGE SCALE GENOMIC DNA]</scope>
    <source>
        <strain evidence="1 2">G18</strain>
    </source>
</reference>
<sequence>MSWQNRYLLPWERLDRDRIAAAVEHVMRSGAGLPLLRYKIEPHGADAVAVFFYFRAELERKWDLLSSAERNFRLYEISDENEAFVQIDFGHTPADPKLDLPAETSFEFYSNVSGNFVFSGVGIEIAERIGRYFGVKCEPL</sequence>
<accession>A0ABS5BUJ5</accession>
<name>A0ABS5BUJ5_9BACT</name>
<dbReference type="Proteomes" id="UP000676565">
    <property type="component" value="Unassembled WGS sequence"/>
</dbReference>
<protein>
    <submittedName>
        <fullName evidence="1">Uncharacterized protein</fullName>
    </submittedName>
</protein>
<dbReference type="EMBL" id="JAGKQQ010000001">
    <property type="protein sequence ID" value="MBP3957376.1"/>
    <property type="molecule type" value="Genomic_DNA"/>
</dbReference>
<keyword evidence="2" id="KW-1185">Reference proteome</keyword>
<comment type="caution">
    <text evidence="1">The sequence shown here is derived from an EMBL/GenBank/DDBJ whole genome shotgun (WGS) entry which is preliminary data.</text>
</comment>
<gene>
    <name evidence="1" type="ORF">J8F10_19190</name>
</gene>
<proteinExistence type="predicted"/>
<organism evidence="1 2">
    <name type="scientific">Gemmata palustris</name>
    <dbReference type="NCBI Taxonomy" id="2822762"/>
    <lineage>
        <taxon>Bacteria</taxon>
        <taxon>Pseudomonadati</taxon>
        <taxon>Planctomycetota</taxon>
        <taxon>Planctomycetia</taxon>
        <taxon>Gemmatales</taxon>
        <taxon>Gemmataceae</taxon>
        <taxon>Gemmata</taxon>
    </lineage>
</organism>